<feature type="transmembrane region" description="Helical" evidence="1">
    <location>
        <begin position="42"/>
        <end position="66"/>
    </location>
</feature>
<feature type="transmembrane region" description="Helical" evidence="1">
    <location>
        <begin position="17"/>
        <end position="36"/>
    </location>
</feature>
<evidence type="ECO:0000313" key="2">
    <source>
        <dbReference type="EMBL" id="MDN4611798.1"/>
    </source>
</evidence>
<comment type="caution">
    <text evidence="2">The sequence shown here is derived from an EMBL/GenBank/DDBJ whole genome shotgun (WGS) entry which is preliminary data.</text>
</comment>
<organism evidence="2 3">
    <name type="scientific">Arthrobacter burdickii</name>
    <dbReference type="NCBI Taxonomy" id="3035920"/>
    <lineage>
        <taxon>Bacteria</taxon>
        <taxon>Bacillati</taxon>
        <taxon>Actinomycetota</taxon>
        <taxon>Actinomycetes</taxon>
        <taxon>Micrococcales</taxon>
        <taxon>Micrococcaceae</taxon>
        <taxon>Arthrobacter</taxon>
    </lineage>
</organism>
<feature type="transmembrane region" description="Helical" evidence="1">
    <location>
        <begin position="87"/>
        <end position="107"/>
    </location>
</feature>
<proteinExistence type="predicted"/>
<reference evidence="2" key="1">
    <citation type="submission" date="2023-06" db="EMBL/GenBank/DDBJ databases">
        <title>MT1 and MT2 Draft Genomes of Novel Species.</title>
        <authorList>
            <person name="Venkateswaran K."/>
        </authorList>
    </citation>
    <scope>NUCLEOTIDE SEQUENCE</scope>
    <source>
        <strain evidence="2">IIF3SC-B10</strain>
    </source>
</reference>
<dbReference type="RefSeq" id="WP_301228016.1">
    <property type="nucleotide sequence ID" value="NZ_JAROCG010000001.1"/>
</dbReference>
<dbReference type="Proteomes" id="UP001174209">
    <property type="component" value="Unassembled WGS sequence"/>
</dbReference>
<keyword evidence="3" id="KW-1185">Reference proteome</keyword>
<keyword evidence="1" id="KW-0812">Transmembrane</keyword>
<keyword evidence="1" id="KW-1133">Transmembrane helix</keyword>
<evidence type="ECO:0000256" key="1">
    <source>
        <dbReference type="SAM" id="Phobius"/>
    </source>
</evidence>
<gene>
    <name evidence="2" type="ORF">P5G52_13090</name>
</gene>
<keyword evidence="1" id="KW-0472">Membrane</keyword>
<evidence type="ECO:0000313" key="3">
    <source>
        <dbReference type="Proteomes" id="UP001174209"/>
    </source>
</evidence>
<sequence length="149" mass="16853">MTESPRTEPLHPARRRLIIAVVIWALVIRTLILIVTDILGVPVVWSTVVSIALFLAIFIPLSLAAVKELNDFRKRGLEPLPQIPTCRSLIALGVFTVLFWGFFIWFIQWRGDFLFPLLPILCTIALGVNIRRYYLAGQPLDDDAPTQSD</sequence>
<dbReference type="EMBL" id="JAROCG010000001">
    <property type="protein sequence ID" value="MDN4611798.1"/>
    <property type="molecule type" value="Genomic_DNA"/>
</dbReference>
<accession>A0ABT8K2Z1</accession>
<feature type="transmembrane region" description="Helical" evidence="1">
    <location>
        <begin position="113"/>
        <end position="130"/>
    </location>
</feature>
<protein>
    <submittedName>
        <fullName evidence="2">Uncharacterized protein</fullName>
    </submittedName>
</protein>
<name>A0ABT8K2Z1_9MICC</name>